<dbReference type="AlphaFoldDB" id="A0A9N9A8N9"/>
<accession>A0A9N9A8N9</accession>
<evidence type="ECO:0000313" key="2">
    <source>
        <dbReference type="EMBL" id="CAG8521988.1"/>
    </source>
</evidence>
<dbReference type="EMBL" id="CAJVPS010001046">
    <property type="protein sequence ID" value="CAG8521988.1"/>
    <property type="molecule type" value="Genomic_DNA"/>
</dbReference>
<keyword evidence="3" id="KW-1185">Reference proteome</keyword>
<organism evidence="2 3">
    <name type="scientific">Ambispora leptoticha</name>
    <dbReference type="NCBI Taxonomy" id="144679"/>
    <lineage>
        <taxon>Eukaryota</taxon>
        <taxon>Fungi</taxon>
        <taxon>Fungi incertae sedis</taxon>
        <taxon>Mucoromycota</taxon>
        <taxon>Glomeromycotina</taxon>
        <taxon>Glomeromycetes</taxon>
        <taxon>Archaeosporales</taxon>
        <taxon>Ambisporaceae</taxon>
        <taxon>Ambispora</taxon>
    </lineage>
</organism>
<sequence>MIEQSGCKVGPRKGTYSEITGHENCGDCPGNYYNGGQCNYGGYHVFESEFNKKKNSLLNDFHKVKDNCCDPKKFLFATCIGVEKQSSLFQEDQVQEFQTKLRQIEDLRKENDNLLQEYKDPNTSPERKAQISEIIDQNEEQMTNLDQELDSHDAR</sequence>
<evidence type="ECO:0000313" key="3">
    <source>
        <dbReference type="Proteomes" id="UP000789508"/>
    </source>
</evidence>
<proteinExistence type="predicted"/>
<gene>
    <name evidence="2" type="ORF">ALEPTO_LOCUS4514</name>
</gene>
<protein>
    <submittedName>
        <fullName evidence="2">13962_t:CDS:1</fullName>
    </submittedName>
</protein>
<name>A0A9N9A8N9_9GLOM</name>
<comment type="caution">
    <text evidence="2">The sequence shown here is derived from an EMBL/GenBank/DDBJ whole genome shotgun (WGS) entry which is preliminary data.</text>
</comment>
<dbReference type="Proteomes" id="UP000789508">
    <property type="component" value="Unassembled WGS sequence"/>
</dbReference>
<dbReference type="OrthoDB" id="10618016at2759"/>
<feature type="region of interest" description="Disordered" evidence="1">
    <location>
        <begin position="135"/>
        <end position="155"/>
    </location>
</feature>
<evidence type="ECO:0000256" key="1">
    <source>
        <dbReference type="SAM" id="MobiDB-lite"/>
    </source>
</evidence>
<reference evidence="2" key="1">
    <citation type="submission" date="2021-06" db="EMBL/GenBank/DDBJ databases">
        <authorList>
            <person name="Kallberg Y."/>
            <person name="Tangrot J."/>
            <person name="Rosling A."/>
        </authorList>
    </citation>
    <scope>NUCLEOTIDE SEQUENCE</scope>
    <source>
        <strain evidence="2">FL130A</strain>
    </source>
</reference>